<dbReference type="PROSITE" id="PS51257">
    <property type="entry name" value="PROKAR_LIPOPROTEIN"/>
    <property type="match status" value="1"/>
</dbReference>
<name>A0AA41W3T4_9GAMM</name>
<reference evidence="1 2" key="1">
    <citation type="journal article" date="2013" name="Antonie Van Leeuwenhoek">
        <title>Echinimonas agarilytica gen. nov., sp. nov., a new gammaproteobacterium isolated from the sea urchin Strongylocentrotus intermedius.</title>
        <authorList>
            <person name="Nedashkovskaya O.I."/>
            <person name="Stenkova A.M."/>
            <person name="Zhukova N.V."/>
            <person name="Van Trappen S."/>
            <person name="Lee J.S."/>
            <person name="Kim S.B."/>
        </authorList>
    </citation>
    <scope>NUCLEOTIDE SEQUENCE [LARGE SCALE GENOMIC DNA]</scope>
    <source>
        <strain evidence="1 2">KMM 6351</strain>
    </source>
</reference>
<protein>
    <recommendedName>
        <fullName evidence="3">Lipoprotein</fullName>
    </recommendedName>
</protein>
<evidence type="ECO:0000313" key="2">
    <source>
        <dbReference type="Proteomes" id="UP001165393"/>
    </source>
</evidence>
<evidence type="ECO:0008006" key="3">
    <source>
        <dbReference type="Google" id="ProtNLM"/>
    </source>
</evidence>
<dbReference type="RefSeq" id="WP_251259481.1">
    <property type="nucleotide sequence ID" value="NZ_JAMQGP010000001.1"/>
</dbReference>
<keyword evidence="2" id="KW-1185">Reference proteome</keyword>
<accession>A0AA41W3T4</accession>
<gene>
    <name evidence="1" type="ORF">NAF29_00565</name>
</gene>
<dbReference type="Proteomes" id="UP001165393">
    <property type="component" value="Unassembled WGS sequence"/>
</dbReference>
<dbReference type="AlphaFoldDB" id="A0AA41W3T4"/>
<dbReference type="EMBL" id="JAMQGP010000001">
    <property type="protein sequence ID" value="MCM2678164.1"/>
    <property type="molecule type" value="Genomic_DNA"/>
</dbReference>
<sequence length="127" mass="13924">MLKFHRFIFVAAFCGMSLLGCDLLNQESHSVRGVVEGLVGEMSVSVVTHGEHSGAIMLFGNGTGNIEFELQQPFLQGKGQLFIEQQPFSQTCQILVAQEGFRVRIVCQTTNQSSSGECTTIKLRLAK</sequence>
<evidence type="ECO:0000313" key="1">
    <source>
        <dbReference type="EMBL" id="MCM2678164.1"/>
    </source>
</evidence>
<comment type="caution">
    <text evidence="1">The sequence shown here is derived from an EMBL/GenBank/DDBJ whole genome shotgun (WGS) entry which is preliminary data.</text>
</comment>
<proteinExistence type="predicted"/>
<organism evidence="1 2">
    <name type="scientific">Echinimonas agarilytica</name>
    <dbReference type="NCBI Taxonomy" id="1215918"/>
    <lineage>
        <taxon>Bacteria</taxon>
        <taxon>Pseudomonadati</taxon>
        <taxon>Pseudomonadota</taxon>
        <taxon>Gammaproteobacteria</taxon>
        <taxon>Alteromonadales</taxon>
        <taxon>Echinimonadaceae</taxon>
        <taxon>Echinimonas</taxon>
    </lineage>
</organism>